<sequence length="202" mass="22297">MAVFVCGINPTGAAYRTGGIQVGDEILESSEEYYNSYPNVRTITVRKGPQGLGIMIIEGKHADVGQGIFISDIQEGSTAEKAGLEIGEMILAVNKDPLLGSNYENVTLGCYIIEEDRGNCDTHRFQSDEEIFCSGTLFSLMILDHPLLPDMLNSVINVSKRVVLLNHPSTTPSRPTTPVKHRPPLRGLQHLYRFYTFVLITV</sequence>
<keyword evidence="2" id="KW-1185">Reference proteome</keyword>
<comment type="caution">
    <text evidence="1">The sequence shown here is derived from an EMBL/GenBank/DDBJ whole genome shotgun (WGS) entry which is preliminary data.</text>
</comment>
<evidence type="ECO:0000313" key="1">
    <source>
        <dbReference type="EMBL" id="KAI4469015.1"/>
    </source>
</evidence>
<accession>A0ACB9TQU5</accession>
<name>A0ACB9TQU5_HOLOL</name>
<evidence type="ECO:0000313" key="2">
    <source>
        <dbReference type="Proteomes" id="UP001056778"/>
    </source>
</evidence>
<organism evidence="1 2">
    <name type="scientific">Holotrichia oblita</name>
    <name type="common">Chafer beetle</name>
    <dbReference type="NCBI Taxonomy" id="644536"/>
    <lineage>
        <taxon>Eukaryota</taxon>
        <taxon>Metazoa</taxon>
        <taxon>Ecdysozoa</taxon>
        <taxon>Arthropoda</taxon>
        <taxon>Hexapoda</taxon>
        <taxon>Insecta</taxon>
        <taxon>Pterygota</taxon>
        <taxon>Neoptera</taxon>
        <taxon>Endopterygota</taxon>
        <taxon>Coleoptera</taxon>
        <taxon>Polyphaga</taxon>
        <taxon>Scarabaeiformia</taxon>
        <taxon>Scarabaeidae</taxon>
        <taxon>Melolonthinae</taxon>
        <taxon>Holotrichia</taxon>
    </lineage>
</organism>
<protein>
    <submittedName>
        <fullName evidence="1">Multiple pdz domain protein</fullName>
    </submittedName>
</protein>
<dbReference type="Proteomes" id="UP001056778">
    <property type="component" value="Chromosome 2"/>
</dbReference>
<proteinExistence type="predicted"/>
<gene>
    <name evidence="1" type="ORF">MML48_2g00008346</name>
</gene>
<dbReference type="EMBL" id="CM043016">
    <property type="protein sequence ID" value="KAI4469015.1"/>
    <property type="molecule type" value="Genomic_DNA"/>
</dbReference>
<reference evidence="1" key="1">
    <citation type="submission" date="2022-04" db="EMBL/GenBank/DDBJ databases">
        <title>Chromosome-scale genome assembly of Holotrichia oblita Faldermann.</title>
        <authorList>
            <person name="Rongchong L."/>
        </authorList>
    </citation>
    <scope>NUCLEOTIDE SEQUENCE</scope>
    <source>
        <strain evidence="1">81SQS9</strain>
    </source>
</reference>